<evidence type="ECO:0000256" key="3">
    <source>
        <dbReference type="ARBA" id="ARBA00022723"/>
    </source>
</evidence>
<comment type="similarity">
    <text evidence="1">Belongs to the peptidase M4 family.</text>
</comment>
<keyword evidence="6" id="KW-0482">Metalloprotease</keyword>
<dbReference type="GO" id="GO:0006508">
    <property type="term" value="P:proteolysis"/>
    <property type="evidence" value="ECO:0007669"/>
    <property type="project" value="UniProtKB-KW"/>
</dbReference>
<organism evidence="9 10">
    <name type="scientific">Cyphellophora europaea (strain CBS 101466)</name>
    <name type="common">Phialophora europaea</name>
    <dbReference type="NCBI Taxonomy" id="1220924"/>
    <lineage>
        <taxon>Eukaryota</taxon>
        <taxon>Fungi</taxon>
        <taxon>Dikarya</taxon>
        <taxon>Ascomycota</taxon>
        <taxon>Pezizomycotina</taxon>
        <taxon>Eurotiomycetes</taxon>
        <taxon>Chaetothyriomycetidae</taxon>
        <taxon>Chaetothyriales</taxon>
        <taxon>Cyphellophoraceae</taxon>
        <taxon>Cyphellophora</taxon>
    </lineage>
</organism>
<dbReference type="InterPro" id="IPR023612">
    <property type="entry name" value="Peptidase_M4"/>
</dbReference>
<protein>
    <recommendedName>
        <fullName evidence="11">Extracellular metalloproteinase</fullName>
    </recommendedName>
</protein>
<dbReference type="GO" id="GO:0046872">
    <property type="term" value="F:metal ion binding"/>
    <property type="evidence" value="ECO:0007669"/>
    <property type="project" value="UniProtKB-KW"/>
</dbReference>
<name>W2RT95_CYPE1</name>
<dbReference type="AlphaFoldDB" id="W2RT95"/>
<dbReference type="GeneID" id="19973105"/>
<feature type="domain" description="Peptidase M4" evidence="7">
    <location>
        <begin position="1"/>
        <end position="31"/>
    </location>
</feature>
<dbReference type="VEuPathDB" id="FungiDB:HMPREF1541_05766"/>
<dbReference type="GO" id="GO:0004222">
    <property type="term" value="F:metalloendopeptidase activity"/>
    <property type="evidence" value="ECO:0007669"/>
    <property type="project" value="InterPro"/>
</dbReference>
<dbReference type="RefSeq" id="XP_008718325.1">
    <property type="nucleotide sequence ID" value="XM_008720103.1"/>
</dbReference>
<dbReference type="InterPro" id="IPR027268">
    <property type="entry name" value="Peptidase_M4/M1_CTD_sf"/>
</dbReference>
<keyword evidence="5" id="KW-0862">Zinc</keyword>
<evidence type="ECO:0000256" key="6">
    <source>
        <dbReference type="ARBA" id="ARBA00023049"/>
    </source>
</evidence>
<dbReference type="MEROPS" id="M04.027"/>
<sequence>MVFGDGDGDVFADFTCAPDVIAHELTHGVTQYEAALPYNMQASALNEHMSDVFGSMVKQWRGGVNPQRAADADWLIGQGIFNPQTGIVALRSMKAPGTAYSESVIGTDPQPDHMDNYLDVPDDEGSDASGGVHVNSGIPNKVFHLAATGLGGYSWDIAGRIWYDVLTDPDLRSFAAEPDNRHWNCFPFFASLTVKHAARYAKKCVDVDVVGVVTQAWQAVGIEPTQSAKPGKKVKPGCPVL</sequence>
<dbReference type="CDD" id="cd09597">
    <property type="entry name" value="M4_TLP"/>
    <property type="match status" value="1"/>
</dbReference>
<keyword evidence="3" id="KW-0479">Metal-binding</keyword>
<evidence type="ECO:0000256" key="4">
    <source>
        <dbReference type="ARBA" id="ARBA00022801"/>
    </source>
</evidence>
<dbReference type="HOGENOM" id="CLU_008590_2_0_1"/>
<evidence type="ECO:0000256" key="1">
    <source>
        <dbReference type="ARBA" id="ARBA00009388"/>
    </source>
</evidence>
<dbReference type="Proteomes" id="UP000030752">
    <property type="component" value="Unassembled WGS sequence"/>
</dbReference>
<dbReference type="PANTHER" id="PTHR43579:SF1">
    <property type="entry name" value="NEUTRAL METALLOPROTEINASE"/>
    <property type="match status" value="1"/>
</dbReference>
<dbReference type="InterPro" id="IPR013856">
    <property type="entry name" value="Peptidase_M4_domain"/>
</dbReference>
<dbReference type="InterPro" id="IPR052759">
    <property type="entry name" value="Metalloprotease_M4"/>
</dbReference>
<dbReference type="PRINTS" id="PR00730">
    <property type="entry name" value="THERMOLYSIN"/>
</dbReference>
<dbReference type="SUPFAM" id="SSF55486">
    <property type="entry name" value="Metalloproteases ('zincins'), catalytic domain"/>
    <property type="match status" value="1"/>
</dbReference>
<evidence type="ECO:0000259" key="8">
    <source>
        <dbReference type="Pfam" id="PF02868"/>
    </source>
</evidence>
<keyword evidence="2" id="KW-0645">Protease</keyword>
<keyword evidence="4" id="KW-0378">Hydrolase</keyword>
<evidence type="ECO:0000313" key="9">
    <source>
        <dbReference type="EMBL" id="ETN39540.1"/>
    </source>
</evidence>
<gene>
    <name evidence="9" type="ORF">HMPREF1541_05766</name>
</gene>
<evidence type="ECO:0000256" key="5">
    <source>
        <dbReference type="ARBA" id="ARBA00022833"/>
    </source>
</evidence>
<dbReference type="Pfam" id="PF01447">
    <property type="entry name" value="Peptidase_M4"/>
    <property type="match status" value="1"/>
</dbReference>
<reference evidence="9 10" key="1">
    <citation type="submission" date="2013-03" db="EMBL/GenBank/DDBJ databases">
        <title>The Genome Sequence of Phialophora europaea CBS 101466.</title>
        <authorList>
            <consortium name="The Broad Institute Genomics Platform"/>
            <person name="Cuomo C."/>
            <person name="de Hoog S."/>
            <person name="Gorbushina A."/>
            <person name="Walker B."/>
            <person name="Young S.K."/>
            <person name="Zeng Q."/>
            <person name="Gargeya S."/>
            <person name="Fitzgerald M."/>
            <person name="Haas B."/>
            <person name="Abouelleil A."/>
            <person name="Allen A.W."/>
            <person name="Alvarado L."/>
            <person name="Arachchi H.M."/>
            <person name="Berlin A.M."/>
            <person name="Chapman S.B."/>
            <person name="Gainer-Dewar J."/>
            <person name="Goldberg J."/>
            <person name="Griggs A."/>
            <person name="Gujja S."/>
            <person name="Hansen M."/>
            <person name="Howarth C."/>
            <person name="Imamovic A."/>
            <person name="Ireland A."/>
            <person name="Larimer J."/>
            <person name="McCowan C."/>
            <person name="Murphy C."/>
            <person name="Pearson M."/>
            <person name="Poon T.W."/>
            <person name="Priest M."/>
            <person name="Roberts A."/>
            <person name="Saif S."/>
            <person name="Shea T."/>
            <person name="Sisk P."/>
            <person name="Sykes S."/>
            <person name="Wortman J."/>
            <person name="Nusbaum C."/>
            <person name="Birren B."/>
        </authorList>
    </citation>
    <scope>NUCLEOTIDE SEQUENCE [LARGE SCALE GENOMIC DNA]</scope>
    <source>
        <strain evidence="9 10">CBS 101466</strain>
    </source>
</reference>
<evidence type="ECO:0000256" key="2">
    <source>
        <dbReference type="ARBA" id="ARBA00022670"/>
    </source>
</evidence>
<evidence type="ECO:0000259" key="7">
    <source>
        <dbReference type="Pfam" id="PF01447"/>
    </source>
</evidence>
<dbReference type="InParanoid" id="W2RT95"/>
<keyword evidence="10" id="KW-1185">Reference proteome</keyword>
<dbReference type="Gene3D" id="1.10.390.10">
    <property type="entry name" value="Neutral Protease Domain 2"/>
    <property type="match status" value="1"/>
</dbReference>
<dbReference type="Pfam" id="PF02868">
    <property type="entry name" value="Peptidase_M4_C"/>
    <property type="match status" value="1"/>
</dbReference>
<accession>W2RT95</accession>
<evidence type="ECO:0000313" key="10">
    <source>
        <dbReference type="Proteomes" id="UP000030752"/>
    </source>
</evidence>
<dbReference type="Gene3D" id="3.10.170.10">
    <property type="match status" value="1"/>
</dbReference>
<evidence type="ECO:0008006" key="11">
    <source>
        <dbReference type="Google" id="ProtNLM"/>
    </source>
</evidence>
<dbReference type="eggNOG" id="ENOG502SHBN">
    <property type="taxonomic scope" value="Eukaryota"/>
</dbReference>
<dbReference type="InterPro" id="IPR001570">
    <property type="entry name" value="Peptidase_M4_C_domain"/>
</dbReference>
<proteinExistence type="inferred from homology"/>
<dbReference type="STRING" id="1220924.W2RT95"/>
<feature type="domain" description="Peptidase M4 C-terminal" evidence="8">
    <location>
        <begin position="34"/>
        <end position="222"/>
    </location>
</feature>
<dbReference type="OrthoDB" id="5332336at2759"/>
<dbReference type="EMBL" id="KB822721">
    <property type="protein sequence ID" value="ETN39540.1"/>
    <property type="molecule type" value="Genomic_DNA"/>
</dbReference>
<dbReference type="PANTHER" id="PTHR43579">
    <property type="match status" value="1"/>
</dbReference>